<dbReference type="SUPFAM" id="SSF49354">
    <property type="entry name" value="PapD-like"/>
    <property type="match status" value="1"/>
</dbReference>
<dbReference type="PANTHER" id="PTHR30251:SF2">
    <property type="entry name" value="FIMBRIAL CHAPERONE YADV-RELATED"/>
    <property type="match status" value="1"/>
</dbReference>
<keyword evidence="10" id="KW-1185">Reference proteome</keyword>
<evidence type="ECO:0000313" key="9">
    <source>
        <dbReference type="EMBL" id="RBP24732.1"/>
    </source>
</evidence>
<reference evidence="9 10" key="1">
    <citation type="submission" date="2018-06" db="EMBL/GenBank/DDBJ databases">
        <title>Genomic Encyclopedia of Type Strains, Phase III (KMG-III): the genomes of soil and plant-associated and newly described type strains.</title>
        <authorList>
            <person name="Whitman W."/>
        </authorList>
    </citation>
    <scope>NUCLEOTIDE SEQUENCE [LARGE SCALE GENOMIC DNA]</scope>
    <source>
        <strain evidence="9 10">CECT 7342</strain>
    </source>
</reference>
<dbReference type="InterPro" id="IPR050643">
    <property type="entry name" value="Periplasmic_pilus_chap"/>
</dbReference>
<dbReference type="InterPro" id="IPR013783">
    <property type="entry name" value="Ig-like_fold"/>
</dbReference>
<dbReference type="RefSeq" id="WP_088587121.1">
    <property type="nucleotide sequence ID" value="NZ_CADIJU010000001.1"/>
</dbReference>
<evidence type="ECO:0000256" key="1">
    <source>
        <dbReference type="ARBA" id="ARBA00004418"/>
    </source>
</evidence>
<evidence type="ECO:0000256" key="4">
    <source>
        <dbReference type="ARBA" id="ARBA00022764"/>
    </source>
</evidence>
<dbReference type="PRINTS" id="PR00969">
    <property type="entry name" value="CHAPERONPILI"/>
</dbReference>
<comment type="similarity">
    <text evidence="2">Belongs to the periplasmic pilus chaperone family.</text>
</comment>
<gene>
    <name evidence="9" type="ORF">DFP87_1011242</name>
</gene>
<feature type="chain" id="PRO_5046484924" evidence="6">
    <location>
        <begin position="28"/>
        <end position="254"/>
    </location>
</feature>
<keyword evidence="4" id="KW-0574">Periplasm</keyword>
<dbReference type="GeneID" id="99728336"/>
<dbReference type="Pfam" id="PF00345">
    <property type="entry name" value="PapD_N"/>
    <property type="match status" value="1"/>
</dbReference>
<proteinExistence type="inferred from homology"/>
<dbReference type="Proteomes" id="UP000252124">
    <property type="component" value="Unassembled WGS sequence"/>
</dbReference>
<dbReference type="Pfam" id="PF02753">
    <property type="entry name" value="PapD_C"/>
    <property type="match status" value="1"/>
</dbReference>
<dbReference type="PANTHER" id="PTHR30251">
    <property type="entry name" value="PILUS ASSEMBLY CHAPERONE"/>
    <property type="match status" value="1"/>
</dbReference>
<evidence type="ECO:0000256" key="6">
    <source>
        <dbReference type="SAM" id="SignalP"/>
    </source>
</evidence>
<dbReference type="SUPFAM" id="SSF49584">
    <property type="entry name" value="Periplasmic chaperone C-domain"/>
    <property type="match status" value="1"/>
</dbReference>
<evidence type="ECO:0000256" key="5">
    <source>
        <dbReference type="ARBA" id="ARBA00023186"/>
    </source>
</evidence>
<dbReference type="InterPro" id="IPR001829">
    <property type="entry name" value="Pili_assmbl_chaperone_bac"/>
</dbReference>
<dbReference type="InterPro" id="IPR016147">
    <property type="entry name" value="Pili_assmbl_chaperone_N"/>
</dbReference>
<comment type="subcellular location">
    <subcellularLocation>
        <location evidence="1">Periplasm</location>
    </subcellularLocation>
</comment>
<protein>
    <submittedName>
        <fullName evidence="9">Chaperone protein EcpD</fullName>
    </submittedName>
</protein>
<evidence type="ECO:0000256" key="3">
    <source>
        <dbReference type="ARBA" id="ARBA00022729"/>
    </source>
</evidence>
<dbReference type="Gene3D" id="2.60.40.10">
    <property type="entry name" value="Immunoglobulins"/>
    <property type="match status" value="2"/>
</dbReference>
<dbReference type="InterPro" id="IPR036316">
    <property type="entry name" value="Pili_assmbl_chap_C_dom_sf"/>
</dbReference>
<evidence type="ECO:0000259" key="7">
    <source>
        <dbReference type="Pfam" id="PF00345"/>
    </source>
</evidence>
<name>A0ABX9GJK8_9BURK</name>
<accession>A0ABX9GJK8</accession>
<dbReference type="InterPro" id="IPR016148">
    <property type="entry name" value="Pili_assmbl_chaperone_C"/>
</dbReference>
<dbReference type="EMBL" id="QNRM01000001">
    <property type="protein sequence ID" value="RBP24732.1"/>
    <property type="molecule type" value="Genomic_DNA"/>
</dbReference>
<dbReference type="InterPro" id="IPR008962">
    <property type="entry name" value="PapD-like_sf"/>
</dbReference>
<evidence type="ECO:0000259" key="8">
    <source>
        <dbReference type="Pfam" id="PF02753"/>
    </source>
</evidence>
<feature type="domain" description="Pili assembly chaperone C-terminal" evidence="8">
    <location>
        <begin position="180"/>
        <end position="243"/>
    </location>
</feature>
<organism evidence="9 10">
    <name type="scientific">Achromobacter marplatensis</name>
    <dbReference type="NCBI Taxonomy" id="470868"/>
    <lineage>
        <taxon>Bacteria</taxon>
        <taxon>Pseudomonadati</taxon>
        <taxon>Pseudomonadota</taxon>
        <taxon>Betaproteobacteria</taxon>
        <taxon>Burkholderiales</taxon>
        <taxon>Alcaligenaceae</taxon>
        <taxon>Achromobacter</taxon>
    </lineage>
</organism>
<evidence type="ECO:0000256" key="2">
    <source>
        <dbReference type="ARBA" id="ARBA00007399"/>
    </source>
</evidence>
<feature type="signal peptide" evidence="6">
    <location>
        <begin position="1"/>
        <end position="27"/>
    </location>
</feature>
<sequence>MRASHQSTSLCGWLAQLCVLLSVVASAAARADLAVTGTRFVYPEGQKEIVVALRNTGDDPVLVQTWLDHGRAESDLSRLQVPFVLMPPLFRLDPGQRKALQLRYTGEPLPADRETVFWVNLRHAPAKQDSRSRLEAVLNYVMKVLYRPNGLAGKANDAPAEVRWSYHPGAGQSAPYLQAENPTPYVVSLSTLSLRNGPVPIAWTGLTILPKATERFALPAESAPPVNGASLEFEAVDDLGLVVPGTARFQIASP</sequence>
<comment type="caution">
    <text evidence="9">The sequence shown here is derived from an EMBL/GenBank/DDBJ whole genome shotgun (WGS) entry which is preliminary data.</text>
</comment>
<evidence type="ECO:0000313" key="10">
    <source>
        <dbReference type="Proteomes" id="UP000252124"/>
    </source>
</evidence>
<keyword evidence="5" id="KW-0143">Chaperone</keyword>
<keyword evidence="3 6" id="KW-0732">Signal</keyword>
<feature type="domain" description="Pili assembly chaperone N-terminal" evidence="7">
    <location>
        <begin position="33"/>
        <end position="151"/>
    </location>
</feature>